<organism evidence="2 3">
    <name type="scientific">Nocardia goodfellowii</name>
    <dbReference type="NCBI Taxonomy" id="882446"/>
    <lineage>
        <taxon>Bacteria</taxon>
        <taxon>Bacillati</taxon>
        <taxon>Actinomycetota</taxon>
        <taxon>Actinomycetes</taxon>
        <taxon>Mycobacteriales</taxon>
        <taxon>Nocardiaceae</taxon>
        <taxon>Nocardia</taxon>
    </lineage>
</organism>
<reference evidence="2 3" key="1">
    <citation type="submission" date="2021-03" db="EMBL/GenBank/DDBJ databases">
        <title>Sequencing the genomes of 1000 actinobacteria strains.</title>
        <authorList>
            <person name="Klenk H.-P."/>
        </authorList>
    </citation>
    <scope>NUCLEOTIDE SEQUENCE [LARGE SCALE GENOMIC DNA]</scope>
    <source>
        <strain evidence="2 3">DSM 45516</strain>
    </source>
</reference>
<dbReference type="EMBL" id="JAGGMR010000001">
    <property type="protein sequence ID" value="MBP2193086.1"/>
    <property type="molecule type" value="Genomic_DNA"/>
</dbReference>
<protein>
    <submittedName>
        <fullName evidence="2">Uncharacterized protein (DUF2236 family)</fullName>
    </submittedName>
</protein>
<name>A0ABS4QN08_9NOCA</name>
<keyword evidence="3" id="KW-1185">Reference proteome</keyword>
<accession>A0ABS4QN08</accession>
<dbReference type="Pfam" id="PF09995">
    <property type="entry name" value="MPAB_Lcp_cat"/>
    <property type="match status" value="1"/>
</dbReference>
<gene>
    <name evidence="2" type="ORF">BJ987_005987</name>
</gene>
<dbReference type="InterPro" id="IPR018713">
    <property type="entry name" value="MPAB/Lcp_cat_dom"/>
</dbReference>
<dbReference type="RefSeq" id="WP_209896374.1">
    <property type="nucleotide sequence ID" value="NZ_JAGGMR010000001.1"/>
</dbReference>
<proteinExistence type="predicted"/>
<sequence length="286" mass="32515">MQSVPAQQTPETADSSAPARRRTYMIGLGALLGGAANVVMQLGNPAVGRGVLESVVESGRYDLHPRKRGKTTLTYLAVAMIGTESDRAAYREATNNSHRHVRSSSDSKVAYNAFDPELQLWVAACIYQGIRDYLTLFFGSLDAATADDLYRECARFGTTLQMRPEMWPADRAAFERYWESKAGAISIDDEVKAYLLDQVVNLGPHRRSYQIVFAPVHRFFTTGFLPQRFRNELGLPWSPRRQRTFEAIMRAFGQLLVRLPVRWRLYPYENYLADMRRRRALGKPLT</sequence>
<dbReference type="Proteomes" id="UP001519325">
    <property type="component" value="Unassembled WGS sequence"/>
</dbReference>
<comment type="caution">
    <text evidence="2">The sequence shown here is derived from an EMBL/GenBank/DDBJ whole genome shotgun (WGS) entry which is preliminary data.</text>
</comment>
<evidence type="ECO:0000313" key="3">
    <source>
        <dbReference type="Proteomes" id="UP001519325"/>
    </source>
</evidence>
<evidence type="ECO:0000313" key="2">
    <source>
        <dbReference type="EMBL" id="MBP2193086.1"/>
    </source>
</evidence>
<feature type="domain" description="ER-bound oxygenase mpaB/mpaB'/Rubber oxygenase catalytic" evidence="1">
    <location>
        <begin position="27"/>
        <end position="252"/>
    </location>
</feature>
<evidence type="ECO:0000259" key="1">
    <source>
        <dbReference type="Pfam" id="PF09995"/>
    </source>
</evidence>
<dbReference type="PANTHER" id="PTHR36151:SF3">
    <property type="entry name" value="ER-BOUND OXYGENASE MPAB_MPAB'_RUBBER OXYGENASE CATALYTIC DOMAIN-CONTAINING PROTEIN"/>
    <property type="match status" value="1"/>
</dbReference>
<dbReference type="PANTHER" id="PTHR36151">
    <property type="entry name" value="BLR2777 PROTEIN"/>
    <property type="match status" value="1"/>
</dbReference>